<keyword evidence="1" id="KW-0472">Membrane</keyword>
<evidence type="ECO:0000313" key="3">
    <source>
        <dbReference type="WBParaSite" id="Pan_g10609.t1"/>
    </source>
</evidence>
<organism evidence="2 3">
    <name type="scientific">Panagrellus redivivus</name>
    <name type="common">Microworm</name>
    <dbReference type="NCBI Taxonomy" id="6233"/>
    <lineage>
        <taxon>Eukaryota</taxon>
        <taxon>Metazoa</taxon>
        <taxon>Ecdysozoa</taxon>
        <taxon>Nematoda</taxon>
        <taxon>Chromadorea</taxon>
        <taxon>Rhabditida</taxon>
        <taxon>Tylenchina</taxon>
        <taxon>Panagrolaimomorpha</taxon>
        <taxon>Panagrolaimoidea</taxon>
        <taxon>Panagrolaimidae</taxon>
        <taxon>Panagrellus</taxon>
    </lineage>
</organism>
<protein>
    <submittedName>
        <fullName evidence="3">G_PROTEIN_RECEP_F1_2 domain-containing protein</fullName>
    </submittedName>
</protein>
<feature type="transmembrane region" description="Helical" evidence="1">
    <location>
        <begin position="241"/>
        <end position="262"/>
    </location>
</feature>
<proteinExistence type="predicted"/>
<keyword evidence="1" id="KW-1133">Transmembrane helix</keyword>
<feature type="transmembrane region" description="Helical" evidence="1">
    <location>
        <begin position="54"/>
        <end position="77"/>
    </location>
</feature>
<accession>A0A7E4UMP5</accession>
<feature type="transmembrane region" description="Helical" evidence="1">
    <location>
        <begin position="89"/>
        <end position="113"/>
    </location>
</feature>
<evidence type="ECO:0000256" key="1">
    <source>
        <dbReference type="SAM" id="Phobius"/>
    </source>
</evidence>
<keyword evidence="2" id="KW-1185">Reference proteome</keyword>
<dbReference type="AlphaFoldDB" id="A0A7E4UMP5"/>
<feature type="transmembrane region" description="Helical" evidence="1">
    <location>
        <begin position="316"/>
        <end position="338"/>
    </location>
</feature>
<feature type="transmembrane region" description="Helical" evidence="1">
    <location>
        <begin position="282"/>
        <end position="304"/>
    </location>
</feature>
<feature type="transmembrane region" description="Helical" evidence="1">
    <location>
        <begin position="12"/>
        <end position="33"/>
    </location>
</feature>
<feature type="transmembrane region" description="Helical" evidence="1">
    <location>
        <begin position="202"/>
        <end position="220"/>
    </location>
</feature>
<sequence>MSEMASANITAYVTVGECGAMLIMYIYVTVAMGRILWRMFKRRKDVASNFTPTLIFHIFMWFVAAITGIVCNAYTVLAFNLDKPYPIMLFFWTNIPNFSTIFAAITAGIFLVIDRICMVTIKPARYIHVKTPLLILDVAFVVGTLIAGMAFYLISGAKEENDYCWNMACAINQFGVSFTILYRYILEVVYTLLDFVNVGECGAMLIMYIYVTLSAGWILWRMFKRRKYVASNFTPTLIFHIFMWFVAAITGIVCNAYMVLAFRPDKAYPIMPYFWTNIPNFTAIFAAVTAGIFLVIDRICMVALKPGRYDRIKNRLLFLDVAFVIGTLIAGISFYNIIGAKAGNNYCYNVGCAINPYGVTFTILYRSFIYPFTIT</sequence>
<name>A0A7E4UMP5_PANRE</name>
<reference evidence="3" key="2">
    <citation type="submission" date="2020-10" db="UniProtKB">
        <authorList>
            <consortium name="WormBaseParasite"/>
        </authorList>
    </citation>
    <scope>IDENTIFICATION</scope>
</reference>
<feature type="transmembrane region" description="Helical" evidence="1">
    <location>
        <begin position="134"/>
        <end position="154"/>
    </location>
</feature>
<evidence type="ECO:0000313" key="2">
    <source>
        <dbReference type="Proteomes" id="UP000492821"/>
    </source>
</evidence>
<dbReference type="Proteomes" id="UP000492821">
    <property type="component" value="Unassembled WGS sequence"/>
</dbReference>
<keyword evidence="1" id="KW-0812">Transmembrane</keyword>
<dbReference type="WBParaSite" id="Pan_g10609.t1">
    <property type="protein sequence ID" value="Pan_g10609.t1"/>
    <property type="gene ID" value="Pan_g10609"/>
</dbReference>
<reference evidence="2" key="1">
    <citation type="journal article" date="2013" name="Genetics">
        <title>The draft genome and transcriptome of Panagrellus redivivus are shaped by the harsh demands of a free-living lifestyle.</title>
        <authorList>
            <person name="Srinivasan J."/>
            <person name="Dillman A.R."/>
            <person name="Macchietto M.G."/>
            <person name="Heikkinen L."/>
            <person name="Lakso M."/>
            <person name="Fracchia K.M."/>
            <person name="Antoshechkin I."/>
            <person name="Mortazavi A."/>
            <person name="Wong G."/>
            <person name="Sternberg P.W."/>
        </authorList>
    </citation>
    <scope>NUCLEOTIDE SEQUENCE [LARGE SCALE GENOMIC DNA]</scope>
    <source>
        <strain evidence="2">MT8872</strain>
    </source>
</reference>